<organism evidence="1 2">
    <name type="scientific">Artemia franciscana</name>
    <name type="common">Brine shrimp</name>
    <name type="synonym">Artemia sanfranciscana</name>
    <dbReference type="NCBI Taxonomy" id="6661"/>
    <lineage>
        <taxon>Eukaryota</taxon>
        <taxon>Metazoa</taxon>
        <taxon>Ecdysozoa</taxon>
        <taxon>Arthropoda</taxon>
        <taxon>Crustacea</taxon>
        <taxon>Branchiopoda</taxon>
        <taxon>Anostraca</taxon>
        <taxon>Artemiidae</taxon>
        <taxon>Artemia</taxon>
    </lineage>
</organism>
<name>A0AA88KVC2_ARTSF</name>
<dbReference type="Gene3D" id="1.10.268.20">
    <property type="match status" value="1"/>
</dbReference>
<dbReference type="AlphaFoldDB" id="A0AA88KVC2"/>
<dbReference type="InterPro" id="IPR027417">
    <property type="entry name" value="P-loop_NTPase"/>
</dbReference>
<comment type="caution">
    <text evidence="1">The sequence shown here is derived from an EMBL/GenBank/DDBJ whole genome shotgun (WGS) entry which is preliminary data.</text>
</comment>
<sequence length="128" mass="14506">MLNHTMQESPMIGNIEKIYNDEINGTAEIDATALSVIKDTNYKTQGAEAILVKSRVSGLTQMLNHTIQESPMIGNIEKIYNDEILPMEKKYLLKNFYTQQLTHEYFIDKEKTGRLLAGLTSTGKTNFC</sequence>
<protein>
    <submittedName>
        <fullName evidence="1">Uncharacterized protein</fullName>
    </submittedName>
</protein>
<evidence type="ECO:0000313" key="2">
    <source>
        <dbReference type="Proteomes" id="UP001187531"/>
    </source>
</evidence>
<proteinExistence type="predicted"/>
<dbReference type="EMBL" id="JAVRJZ010000018">
    <property type="protein sequence ID" value="KAK2708418.1"/>
    <property type="molecule type" value="Genomic_DNA"/>
</dbReference>
<keyword evidence="2" id="KW-1185">Reference proteome</keyword>
<evidence type="ECO:0000313" key="1">
    <source>
        <dbReference type="EMBL" id="KAK2708418.1"/>
    </source>
</evidence>
<gene>
    <name evidence="1" type="ORF">QYM36_014135</name>
</gene>
<dbReference type="Gene3D" id="3.40.50.300">
    <property type="entry name" value="P-loop containing nucleotide triphosphate hydrolases"/>
    <property type="match status" value="1"/>
</dbReference>
<reference evidence="1" key="1">
    <citation type="submission" date="2023-07" db="EMBL/GenBank/DDBJ databases">
        <title>Chromosome-level genome assembly of Artemia franciscana.</title>
        <authorList>
            <person name="Jo E."/>
        </authorList>
    </citation>
    <scope>NUCLEOTIDE SEQUENCE</scope>
    <source>
        <tissue evidence="1">Whole body</tissue>
    </source>
</reference>
<dbReference type="Proteomes" id="UP001187531">
    <property type="component" value="Unassembled WGS sequence"/>
</dbReference>
<accession>A0AA88KVC2</accession>